<dbReference type="Pfam" id="PF00544">
    <property type="entry name" value="Pectate_lyase_4"/>
    <property type="match status" value="1"/>
</dbReference>
<dbReference type="SUPFAM" id="SSF49265">
    <property type="entry name" value="Fibronectin type III"/>
    <property type="match status" value="1"/>
</dbReference>
<dbReference type="AlphaFoldDB" id="A0A2I7SEL1"/>
<keyword evidence="3" id="KW-0964">Secreted</keyword>
<evidence type="ECO:0000313" key="9">
    <source>
        <dbReference type="Proteomes" id="UP000236592"/>
    </source>
</evidence>
<evidence type="ECO:0000256" key="2">
    <source>
        <dbReference type="ARBA" id="ARBA00023239"/>
    </source>
</evidence>
<feature type="signal peptide" evidence="5">
    <location>
        <begin position="1"/>
        <end position="20"/>
    </location>
</feature>
<dbReference type="Pfam" id="PF18283">
    <property type="entry name" value="CBM77"/>
    <property type="match status" value="1"/>
</dbReference>
<evidence type="ECO:0000256" key="3">
    <source>
        <dbReference type="RuleBase" id="RU361173"/>
    </source>
</evidence>
<dbReference type="InterPro" id="IPR045032">
    <property type="entry name" value="PEL"/>
</dbReference>
<keyword evidence="2 3" id="KW-0456">Lyase</keyword>
<organism evidence="8 9">
    <name type="scientific">Pseudotamlana carrageenivorans</name>
    <dbReference type="NCBI Taxonomy" id="2069432"/>
    <lineage>
        <taxon>Bacteria</taxon>
        <taxon>Pseudomonadati</taxon>
        <taxon>Bacteroidota</taxon>
        <taxon>Flavobacteriia</taxon>
        <taxon>Flavobacteriales</taxon>
        <taxon>Flavobacteriaceae</taxon>
        <taxon>Pseudotamlana</taxon>
    </lineage>
</organism>
<dbReference type="GO" id="GO:0000272">
    <property type="term" value="P:polysaccharide catabolic process"/>
    <property type="evidence" value="ECO:0007669"/>
    <property type="project" value="UniProtKB-KW"/>
</dbReference>
<feature type="domain" description="Fibronectin type-III" evidence="6">
    <location>
        <begin position="544"/>
        <end position="622"/>
    </location>
</feature>
<dbReference type="InterPro" id="IPR012334">
    <property type="entry name" value="Pectin_lyas_fold"/>
</dbReference>
<feature type="chain" id="PRO_5014399767" evidence="5">
    <location>
        <begin position="21"/>
        <end position="834"/>
    </location>
</feature>
<evidence type="ECO:0000259" key="6">
    <source>
        <dbReference type="SMART" id="SM00060"/>
    </source>
</evidence>
<dbReference type="InterPro" id="IPR002022">
    <property type="entry name" value="Pec_lyase"/>
</dbReference>
<gene>
    <name evidence="8" type="ORF">C1A40_02085</name>
</gene>
<dbReference type="PANTHER" id="PTHR31683:SF18">
    <property type="entry name" value="PECTATE LYASE 21-RELATED"/>
    <property type="match status" value="1"/>
</dbReference>
<dbReference type="InterPro" id="IPR013783">
    <property type="entry name" value="Ig-like_fold"/>
</dbReference>
<dbReference type="InterPro" id="IPR026444">
    <property type="entry name" value="Secre_tail"/>
</dbReference>
<dbReference type="Gene3D" id="2.160.20.10">
    <property type="entry name" value="Single-stranded right-handed beta-helix, Pectin lyase-like"/>
    <property type="match status" value="1"/>
</dbReference>
<evidence type="ECO:0000313" key="8">
    <source>
        <dbReference type="EMBL" id="AUS04335.1"/>
    </source>
</evidence>
<dbReference type="InterPro" id="IPR011050">
    <property type="entry name" value="Pectin_lyase_fold/virulence"/>
</dbReference>
<dbReference type="CDD" id="cd00063">
    <property type="entry name" value="FN3"/>
    <property type="match status" value="1"/>
</dbReference>
<dbReference type="GO" id="GO:0005576">
    <property type="term" value="C:extracellular region"/>
    <property type="evidence" value="ECO:0007669"/>
    <property type="project" value="UniProtKB-SubCell"/>
</dbReference>
<evidence type="ECO:0000256" key="5">
    <source>
        <dbReference type="SAM" id="SignalP"/>
    </source>
</evidence>
<feature type="domain" description="Pectate lyase" evidence="7">
    <location>
        <begin position="159"/>
        <end position="381"/>
    </location>
</feature>
<evidence type="ECO:0000256" key="1">
    <source>
        <dbReference type="ARBA" id="ARBA00022729"/>
    </source>
</evidence>
<feature type="region of interest" description="Disordered" evidence="4">
    <location>
        <begin position="628"/>
        <end position="648"/>
    </location>
</feature>
<proteinExistence type="inferred from homology"/>
<dbReference type="EMBL" id="CP025938">
    <property type="protein sequence ID" value="AUS04335.1"/>
    <property type="molecule type" value="Genomic_DNA"/>
</dbReference>
<protein>
    <submittedName>
        <fullName evidence="8">Pectate lyase</fullName>
    </submittedName>
</protein>
<dbReference type="SMART" id="SM00656">
    <property type="entry name" value="Amb_all"/>
    <property type="match status" value="1"/>
</dbReference>
<keyword evidence="3" id="KW-0119">Carbohydrate metabolism</keyword>
<sequence length="834" mass="91246">MFKKLFFFTMLMLSTLSIIAQNVNITEANGWLESAYVKWDPINGADHYNVYYSGEGYNNKKIDDQLIRCYSGYQRADLLGLKAGTYTISVAAVISGVEGPLSTTGNITVLPHDRTGFAFSNGGNPSAYNLDGTVKPNAVILYITENTKNTIELNVTGANANPCVGLQNILEGFKKGQDNRPLIVRLIGQITDLDYMDKGDIVIENKNNTSQSTTLEGVGDDATADGWGIRIKNANNVEIRNIATMNCDSDEGDNIGLQQDNAYVWVHHNDFFYGGAGGDSDQAKGDGALDSKRSGYVTISYNHFWDSGKSNLLGNGTESPEYLTYHHNWYDHSDSRHPRIRSHSVHVYNNYYDGNSKYGVGATNASSVFVEANYFRNCKYPILTSMQGSDVFDESKNANDYSNMPTFSKEDGGAIKAYNNYIEGARRFVAYGDSSFPNSTVDFDAYVVNSRNEPVPSSVTSYEGSNTHNNFDTNGSIMYSYTADSPEDAKNNTMAYAGRMFGGDFTWTFNNATDDTSYAVDSALKAKLTSYATSLVCIQGDQGPDPEVTLHATPGNMSVTLQWTVSHYAANSFTIYRNTSSDLSTRTKLTDITDANTLTYEDLSVTNDTPYFYWVIADASVESNVATATPSAAPAPSPSGDEEHNYTTSGKNSSFYTISGNLSTSKGTVVYNALTLTQCLKIESSTSISFSTVSASTLTLVFNETQGGSIKIDGVSYDIVNGIASISLSAGSHEITKGDTANLYYMNLEYDTLSIDSEQSNTLKLYPNPVKDFLYITGSSQVEKVEVYSIQGVLVLKLESQNIQQINLNELKTGVYLIKTYSSSKVTDKILLKK</sequence>
<comment type="subcellular location">
    <subcellularLocation>
        <location evidence="3">Secreted</location>
    </subcellularLocation>
</comment>
<keyword evidence="3" id="KW-0624">Polysaccharide degradation</keyword>
<dbReference type="SMART" id="SM00060">
    <property type="entry name" value="FN3"/>
    <property type="match status" value="2"/>
</dbReference>
<evidence type="ECO:0000259" key="7">
    <source>
        <dbReference type="SMART" id="SM00656"/>
    </source>
</evidence>
<dbReference type="OrthoDB" id="148600at2"/>
<feature type="domain" description="Fibronectin type-III" evidence="6">
    <location>
        <begin position="19"/>
        <end position="99"/>
    </location>
</feature>
<dbReference type="Gene3D" id="2.60.40.10">
    <property type="entry name" value="Immunoglobulins"/>
    <property type="match status" value="1"/>
</dbReference>
<accession>A0A2I7SEL1</accession>
<dbReference type="SUPFAM" id="SSF51126">
    <property type="entry name" value="Pectin lyase-like"/>
    <property type="match status" value="1"/>
</dbReference>
<reference evidence="9" key="1">
    <citation type="submission" date="2018-01" db="EMBL/GenBank/DDBJ databases">
        <title>Complete genome of Tamlana sp. UJ94.</title>
        <authorList>
            <person name="Jung J."/>
            <person name="Chung D."/>
            <person name="Bae S.S."/>
            <person name="Baek K."/>
        </authorList>
    </citation>
    <scope>NUCLEOTIDE SEQUENCE [LARGE SCALE GENOMIC DNA]</scope>
    <source>
        <strain evidence="9">UJ94</strain>
    </source>
</reference>
<dbReference type="Proteomes" id="UP000236592">
    <property type="component" value="Chromosome"/>
</dbReference>
<comment type="similarity">
    <text evidence="3">Belongs to the polysaccharide lyase 1 family.</text>
</comment>
<dbReference type="KEGG" id="taj:C1A40_02085"/>
<dbReference type="PANTHER" id="PTHR31683">
    <property type="entry name" value="PECTATE LYASE 18-RELATED"/>
    <property type="match status" value="1"/>
</dbReference>
<dbReference type="InterPro" id="IPR036116">
    <property type="entry name" value="FN3_sf"/>
</dbReference>
<dbReference type="GO" id="GO:0030570">
    <property type="term" value="F:pectate lyase activity"/>
    <property type="evidence" value="ECO:0007669"/>
    <property type="project" value="InterPro"/>
</dbReference>
<keyword evidence="1 5" id="KW-0732">Signal</keyword>
<dbReference type="Pfam" id="PF18962">
    <property type="entry name" value="Por_Secre_tail"/>
    <property type="match status" value="1"/>
</dbReference>
<dbReference type="InterPro" id="IPR041253">
    <property type="entry name" value="CBM77"/>
</dbReference>
<name>A0A2I7SEL1_9FLAO</name>
<dbReference type="RefSeq" id="WP_102994445.1">
    <property type="nucleotide sequence ID" value="NZ_CP025938.1"/>
</dbReference>
<keyword evidence="9" id="KW-1185">Reference proteome</keyword>
<dbReference type="NCBIfam" id="TIGR04183">
    <property type="entry name" value="Por_Secre_tail"/>
    <property type="match status" value="1"/>
</dbReference>
<dbReference type="InterPro" id="IPR003961">
    <property type="entry name" value="FN3_dom"/>
</dbReference>
<evidence type="ECO:0000256" key="4">
    <source>
        <dbReference type="SAM" id="MobiDB-lite"/>
    </source>
</evidence>